<feature type="transmembrane region" description="Helical" evidence="5">
    <location>
        <begin position="411"/>
        <end position="427"/>
    </location>
</feature>
<evidence type="ECO:0000259" key="6">
    <source>
        <dbReference type="PROSITE" id="PS51380"/>
    </source>
</evidence>
<dbReference type="Pfam" id="PF03124">
    <property type="entry name" value="EXS"/>
    <property type="match status" value="1"/>
</dbReference>
<feature type="transmembrane region" description="Helical" evidence="5">
    <location>
        <begin position="447"/>
        <end position="465"/>
    </location>
</feature>
<dbReference type="InterPro" id="IPR004342">
    <property type="entry name" value="EXS_C"/>
</dbReference>
<evidence type="ECO:0000256" key="1">
    <source>
        <dbReference type="ARBA" id="ARBA00004141"/>
    </source>
</evidence>
<evidence type="ECO:0000256" key="5">
    <source>
        <dbReference type="SAM" id="Phobius"/>
    </source>
</evidence>
<dbReference type="GO" id="GO:0005737">
    <property type="term" value="C:cytoplasm"/>
    <property type="evidence" value="ECO:0007669"/>
    <property type="project" value="TreeGrafter"/>
</dbReference>
<reference evidence="8" key="1">
    <citation type="journal article" date="2011" name="Genome Res.">
        <title>Phylogeny-wide analysis of social amoeba genomes highlights ancient origins for complex intercellular communication.</title>
        <authorList>
            <person name="Heidel A.J."/>
            <person name="Lawal H.M."/>
            <person name="Felder M."/>
            <person name="Schilde C."/>
            <person name="Helps N.R."/>
            <person name="Tunggal B."/>
            <person name="Rivero F."/>
            <person name="John U."/>
            <person name="Schleicher M."/>
            <person name="Eichinger L."/>
            <person name="Platzer M."/>
            <person name="Noegel A.A."/>
            <person name="Schaap P."/>
            <person name="Gloeckner G."/>
        </authorList>
    </citation>
    <scope>NUCLEOTIDE SEQUENCE [LARGE SCALE GENOMIC DNA]</scope>
    <source>
        <strain evidence="8">SH3</strain>
    </source>
</reference>
<evidence type="ECO:0000256" key="2">
    <source>
        <dbReference type="ARBA" id="ARBA00022692"/>
    </source>
</evidence>
<protein>
    <recommendedName>
        <fullName evidence="6">EXS domain-containing protein</fullName>
    </recommendedName>
</protein>
<evidence type="ECO:0000256" key="3">
    <source>
        <dbReference type="ARBA" id="ARBA00022989"/>
    </source>
</evidence>
<evidence type="ECO:0000313" key="7">
    <source>
        <dbReference type="EMBL" id="EGG13943.1"/>
    </source>
</evidence>
<dbReference type="OrthoDB" id="9970435at2759"/>
<accession>F4QDZ6</accession>
<feature type="domain" description="EXS" evidence="6">
    <location>
        <begin position="340"/>
        <end position="493"/>
    </location>
</feature>
<feature type="transmembrane region" description="Helical" evidence="5">
    <location>
        <begin position="216"/>
        <end position="236"/>
    </location>
</feature>
<proteinExistence type="predicted"/>
<feature type="transmembrane region" description="Helical" evidence="5">
    <location>
        <begin position="380"/>
        <end position="399"/>
    </location>
</feature>
<dbReference type="AlphaFoldDB" id="F4QDZ6"/>
<comment type="subcellular location">
    <subcellularLocation>
        <location evidence="1">Membrane</location>
        <topology evidence="1">Multi-pass membrane protein</topology>
    </subcellularLocation>
</comment>
<dbReference type="EMBL" id="GL883029">
    <property type="protein sequence ID" value="EGG13943.1"/>
    <property type="molecule type" value="Genomic_DNA"/>
</dbReference>
<dbReference type="PANTHER" id="PTHR10783">
    <property type="entry name" value="XENOTROPIC AND POLYTROPIC RETROVIRUS RECEPTOR 1-RELATED"/>
    <property type="match status" value="1"/>
</dbReference>
<keyword evidence="3 5" id="KW-1133">Transmembrane helix</keyword>
<feature type="transmembrane region" description="Helical" evidence="5">
    <location>
        <begin position="345"/>
        <end position="368"/>
    </location>
</feature>
<feature type="transmembrane region" description="Helical" evidence="5">
    <location>
        <begin position="99"/>
        <end position="123"/>
    </location>
</feature>
<dbReference type="GO" id="GO:0016020">
    <property type="term" value="C:membrane"/>
    <property type="evidence" value="ECO:0007669"/>
    <property type="project" value="UniProtKB-SubCell"/>
</dbReference>
<organism evidence="7 8">
    <name type="scientific">Cavenderia fasciculata</name>
    <name type="common">Slime mold</name>
    <name type="synonym">Dictyostelium fasciculatum</name>
    <dbReference type="NCBI Taxonomy" id="261658"/>
    <lineage>
        <taxon>Eukaryota</taxon>
        <taxon>Amoebozoa</taxon>
        <taxon>Evosea</taxon>
        <taxon>Eumycetozoa</taxon>
        <taxon>Dictyostelia</taxon>
        <taxon>Acytosteliales</taxon>
        <taxon>Cavenderiaceae</taxon>
        <taxon>Cavenderia</taxon>
    </lineage>
</organism>
<gene>
    <name evidence="7" type="ORF">DFA_11704</name>
</gene>
<dbReference type="GeneID" id="14865702"/>
<keyword evidence="2 5" id="KW-0812">Transmembrane</keyword>
<feature type="transmembrane region" description="Helical" evidence="5">
    <location>
        <begin position="260"/>
        <end position="281"/>
    </location>
</feature>
<sequence length="493" mass="57418">MTFETLSSLKSSNGIGNSNGNGNVKSSSLFSLALSPSSLLSSKDHYQASSQQKECKWLMKQWMLFVGLVLPLTIWLAASVLSTWPSYNNNNNDNEKTRIIVYIYQSMWSIVLFMLLSSINFTFWDKFKIEYSLIFDIDQRHFSNNGASYHQRIIPTSPPPPPISNIQQQQQQQILQTNNNLNENNKESSLPNFHSITINLVKPPASTPQQSISKQLFKASMILFTILLSSLLFLLYRPSSTISFFSMKQYETTTSTDNNITIPLVFWIIFMIVLVVPLNIFNHELRQHFIKSFVGLFKSIHRPVSFTSFWIADQLTSLPIVLKDIVFILIYILTFFNLEISTNCFYYISPIILGIPNIIRITQCFRVYHDTGKKAQLLNAFKYFISLLVLTFSILDNLFKQTKLEWTIFKSYWFFFAVTSTLFSYYWDIVKDWGFMTQKGKLLRNDLYFGYKNFYIFSMITNLIMRFGWIVTINPEAFEEHNGIYLDWNMNGQ</sequence>
<keyword evidence="8" id="KW-1185">Reference proteome</keyword>
<dbReference type="OMA" id="CASWMTI"/>
<dbReference type="PANTHER" id="PTHR10783:SF46">
    <property type="entry name" value="PROTEIN ERD1 HOMOLOG 2"/>
    <property type="match status" value="1"/>
</dbReference>
<feature type="transmembrane region" description="Helical" evidence="5">
    <location>
        <begin position="318"/>
        <end position="338"/>
    </location>
</feature>
<dbReference type="Proteomes" id="UP000007797">
    <property type="component" value="Unassembled WGS sequence"/>
</dbReference>
<dbReference type="PROSITE" id="PS51380">
    <property type="entry name" value="EXS"/>
    <property type="match status" value="1"/>
</dbReference>
<name>F4QDZ6_CACFS</name>
<feature type="transmembrane region" description="Helical" evidence="5">
    <location>
        <begin position="62"/>
        <end position="87"/>
    </location>
</feature>
<dbReference type="RefSeq" id="XP_004350651.1">
    <property type="nucleotide sequence ID" value="XM_004350600.1"/>
</dbReference>
<keyword evidence="4 5" id="KW-0472">Membrane</keyword>
<evidence type="ECO:0000313" key="8">
    <source>
        <dbReference type="Proteomes" id="UP000007797"/>
    </source>
</evidence>
<evidence type="ECO:0000256" key="4">
    <source>
        <dbReference type="ARBA" id="ARBA00023136"/>
    </source>
</evidence>
<dbReference type="KEGG" id="dfa:DFA_11704"/>